<reference evidence="2 3" key="1">
    <citation type="journal article" date="2024" name="Commun. Biol.">
        <title>Comparative genomic analysis of thermophilic fungi reveals convergent evolutionary adaptations and gene losses.</title>
        <authorList>
            <person name="Steindorff A.S."/>
            <person name="Aguilar-Pontes M.V."/>
            <person name="Robinson A.J."/>
            <person name="Andreopoulos B."/>
            <person name="LaButti K."/>
            <person name="Kuo A."/>
            <person name="Mondo S."/>
            <person name="Riley R."/>
            <person name="Otillar R."/>
            <person name="Haridas S."/>
            <person name="Lipzen A."/>
            <person name="Grimwood J."/>
            <person name="Schmutz J."/>
            <person name="Clum A."/>
            <person name="Reid I.D."/>
            <person name="Moisan M.C."/>
            <person name="Butler G."/>
            <person name="Nguyen T.T.M."/>
            <person name="Dewar K."/>
            <person name="Conant G."/>
            <person name="Drula E."/>
            <person name="Henrissat B."/>
            <person name="Hansel C."/>
            <person name="Singer S."/>
            <person name="Hutchinson M.I."/>
            <person name="de Vries R.P."/>
            <person name="Natvig D.O."/>
            <person name="Powell A.J."/>
            <person name="Tsang A."/>
            <person name="Grigoriev I.V."/>
        </authorList>
    </citation>
    <scope>NUCLEOTIDE SEQUENCE [LARGE SCALE GENOMIC DNA]</scope>
    <source>
        <strain evidence="2 3">ATCC 22073</strain>
    </source>
</reference>
<sequence length="543" mass="58543">MFRDKQLFSRPSQPTGCSGESLALASTGSSVTREQHKQPVFTTVGSVYNPKQPTAIQPPARRLRSRRYPQPILLPNGGSFVPFPEALLSALPLPDETPPSAPTTASLLREYSPLQQNNERAANPAHNRESAIAAGDTMSSPDNPSSPAELGHHESAMADDLLTSRITVKGLTNLASYPNPMQKAAQNTLARARTVDLGLGRPETPPSQSTTPDFAKGRTLNPYGPPRAPTGPPEPLKAGPPGHRPFRPSVLDLATRRSAGEDQPSLPPCQPRLPAGLSYSFDGNVVPPAGPRGWDASRPGQALVNEAHGSSLVRSAPGSTGPSRLTTPCPVDPCARTKDGTRRKICDTLPVERIRPYYPAGLPANYDGRYTPVTDDWHARYPLFEDGSMSEPSTDRRSKIDRDFYGGAEERMKTADRVVRGNGPQLSRNTAGVIGEERERVHGSVFSRQNDVGPKAERPLMSIEDVNKMGHAEIVEPLLSMTLATLLGYRKDAAAIGAHHPWADCFVKAEPDWIDKSEEGSKSLFRDGAASLNPSPTMGHRGS</sequence>
<feature type="compositionally biased region" description="Pro residues" evidence="1">
    <location>
        <begin position="223"/>
        <end position="235"/>
    </location>
</feature>
<feature type="region of interest" description="Disordered" evidence="1">
    <location>
        <begin position="1"/>
        <end position="64"/>
    </location>
</feature>
<accession>A0ABR4DH13</accession>
<evidence type="ECO:0000256" key="1">
    <source>
        <dbReference type="SAM" id="MobiDB-lite"/>
    </source>
</evidence>
<name>A0ABR4DH13_9PEZI</name>
<organism evidence="2 3">
    <name type="scientific">Remersonia thermophila</name>
    <dbReference type="NCBI Taxonomy" id="72144"/>
    <lineage>
        <taxon>Eukaryota</taxon>
        <taxon>Fungi</taxon>
        <taxon>Dikarya</taxon>
        <taxon>Ascomycota</taxon>
        <taxon>Pezizomycotina</taxon>
        <taxon>Sordariomycetes</taxon>
        <taxon>Sordariomycetidae</taxon>
        <taxon>Sordariales</taxon>
        <taxon>Sordariales incertae sedis</taxon>
        <taxon>Remersonia</taxon>
    </lineage>
</organism>
<feature type="compositionally biased region" description="Polar residues" evidence="1">
    <location>
        <begin position="9"/>
        <end position="32"/>
    </location>
</feature>
<feature type="region of interest" description="Disordered" evidence="1">
    <location>
        <begin position="198"/>
        <end position="248"/>
    </location>
</feature>
<dbReference type="GeneID" id="98122453"/>
<proteinExistence type="predicted"/>
<dbReference type="Proteomes" id="UP001600064">
    <property type="component" value="Unassembled WGS sequence"/>
</dbReference>
<gene>
    <name evidence="2" type="ORF">VTJ83DRAFT_1629</name>
</gene>
<feature type="compositionally biased region" description="Polar residues" evidence="1">
    <location>
        <begin position="40"/>
        <end position="55"/>
    </location>
</feature>
<keyword evidence="3" id="KW-1185">Reference proteome</keyword>
<comment type="caution">
    <text evidence="2">The sequence shown here is derived from an EMBL/GenBank/DDBJ whole genome shotgun (WGS) entry which is preliminary data.</text>
</comment>
<protein>
    <submittedName>
        <fullName evidence="2">Uncharacterized protein</fullName>
    </submittedName>
</protein>
<evidence type="ECO:0000313" key="3">
    <source>
        <dbReference type="Proteomes" id="UP001600064"/>
    </source>
</evidence>
<feature type="region of interest" description="Disordered" evidence="1">
    <location>
        <begin position="117"/>
        <end position="151"/>
    </location>
</feature>
<dbReference type="EMBL" id="JAZGUE010000002">
    <property type="protein sequence ID" value="KAL2269445.1"/>
    <property type="molecule type" value="Genomic_DNA"/>
</dbReference>
<dbReference type="RefSeq" id="XP_070868169.1">
    <property type="nucleotide sequence ID" value="XM_071007809.1"/>
</dbReference>
<feature type="region of interest" description="Disordered" evidence="1">
    <location>
        <begin position="518"/>
        <end position="543"/>
    </location>
</feature>
<feature type="compositionally biased region" description="Polar residues" evidence="1">
    <location>
        <begin position="137"/>
        <end position="146"/>
    </location>
</feature>
<evidence type="ECO:0000313" key="2">
    <source>
        <dbReference type="EMBL" id="KAL2269445.1"/>
    </source>
</evidence>